<dbReference type="EMBL" id="GBRH01258947">
    <property type="protein sequence ID" value="JAD38948.1"/>
    <property type="molecule type" value="Transcribed_RNA"/>
</dbReference>
<name>A0A0A8ZMK9_ARUDO</name>
<reference evidence="1" key="1">
    <citation type="submission" date="2014-09" db="EMBL/GenBank/DDBJ databases">
        <authorList>
            <person name="Magalhaes I.L.F."/>
            <person name="Oliveira U."/>
            <person name="Santos F.R."/>
            <person name="Vidigal T.H.D.A."/>
            <person name="Brescovit A.D."/>
            <person name="Santos A.J."/>
        </authorList>
    </citation>
    <scope>NUCLEOTIDE SEQUENCE</scope>
    <source>
        <tissue evidence="1">Shoot tissue taken approximately 20 cm above the soil surface</tissue>
    </source>
</reference>
<sequence length="22" mass="2423">MVGRSRRKACQAGTTCLEQLIT</sequence>
<dbReference type="AlphaFoldDB" id="A0A0A8ZMK9"/>
<evidence type="ECO:0000313" key="1">
    <source>
        <dbReference type="EMBL" id="JAD38948.1"/>
    </source>
</evidence>
<proteinExistence type="predicted"/>
<organism evidence="1">
    <name type="scientific">Arundo donax</name>
    <name type="common">Giant reed</name>
    <name type="synonym">Donax arundinaceus</name>
    <dbReference type="NCBI Taxonomy" id="35708"/>
    <lineage>
        <taxon>Eukaryota</taxon>
        <taxon>Viridiplantae</taxon>
        <taxon>Streptophyta</taxon>
        <taxon>Embryophyta</taxon>
        <taxon>Tracheophyta</taxon>
        <taxon>Spermatophyta</taxon>
        <taxon>Magnoliopsida</taxon>
        <taxon>Liliopsida</taxon>
        <taxon>Poales</taxon>
        <taxon>Poaceae</taxon>
        <taxon>PACMAD clade</taxon>
        <taxon>Arundinoideae</taxon>
        <taxon>Arundineae</taxon>
        <taxon>Arundo</taxon>
    </lineage>
</organism>
<accession>A0A0A8ZMK9</accession>
<reference evidence="1" key="2">
    <citation type="journal article" date="2015" name="Data Brief">
        <title>Shoot transcriptome of the giant reed, Arundo donax.</title>
        <authorList>
            <person name="Barrero R.A."/>
            <person name="Guerrero F.D."/>
            <person name="Moolhuijzen P."/>
            <person name="Goolsby J.A."/>
            <person name="Tidwell J."/>
            <person name="Bellgard S.E."/>
            <person name="Bellgard M.I."/>
        </authorList>
    </citation>
    <scope>NUCLEOTIDE SEQUENCE</scope>
    <source>
        <tissue evidence="1">Shoot tissue taken approximately 20 cm above the soil surface</tissue>
    </source>
</reference>
<protein>
    <submittedName>
        <fullName evidence="1">Uncharacterized protein</fullName>
    </submittedName>
</protein>